<proteinExistence type="predicted"/>
<comment type="caution">
    <text evidence="2">The sequence shown here is derived from an EMBL/GenBank/DDBJ whole genome shotgun (WGS) entry which is preliminary data.</text>
</comment>
<reference evidence="2 3" key="1">
    <citation type="submission" date="2020-07" db="EMBL/GenBank/DDBJ databases">
        <title>Sequencing the genomes of 1000 actinobacteria strains.</title>
        <authorList>
            <person name="Klenk H.-P."/>
        </authorList>
    </citation>
    <scope>NUCLEOTIDE SEQUENCE [LARGE SCALE GENOMIC DNA]</scope>
    <source>
        <strain evidence="2 3">DSM 26474</strain>
    </source>
</reference>
<dbReference type="SUPFAM" id="SSF47413">
    <property type="entry name" value="lambda repressor-like DNA-binding domains"/>
    <property type="match status" value="1"/>
</dbReference>
<keyword evidence="3" id="KW-1185">Reference proteome</keyword>
<dbReference type="RefSeq" id="WP_179546776.1">
    <property type="nucleotide sequence ID" value="NZ_BSEW01000001.1"/>
</dbReference>
<dbReference type="GO" id="GO:0003677">
    <property type="term" value="F:DNA binding"/>
    <property type="evidence" value="ECO:0007669"/>
    <property type="project" value="InterPro"/>
</dbReference>
<dbReference type="AlphaFoldDB" id="A0A852S864"/>
<dbReference type="PROSITE" id="PS50943">
    <property type="entry name" value="HTH_CROC1"/>
    <property type="match status" value="1"/>
</dbReference>
<dbReference type="InterPro" id="IPR041413">
    <property type="entry name" value="MLTR_LBD"/>
</dbReference>
<dbReference type="Proteomes" id="UP000549913">
    <property type="component" value="Unassembled WGS sequence"/>
</dbReference>
<name>A0A852S864_9MICO</name>
<dbReference type="PANTHER" id="PTHR35010">
    <property type="entry name" value="BLL4672 PROTEIN-RELATED"/>
    <property type="match status" value="1"/>
</dbReference>
<organism evidence="2 3">
    <name type="scientific">Herbiconiux flava</name>
    <dbReference type="NCBI Taxonomy" id="881268"/>
    <lineage>
        <taxon>Bacteria</taxon>
        <taxon>Bacillati</taxon>
        <taxon>Actinomycetota</taxon>
        <taxon>Actinomycetes</taxon>
        <taxon>Micrococcales</taxon>
        <taxon>Microbacteriaceae</taxon>
        <taxon>Herbiconiux</taxon>
    </lineage>
</organism>
<dbReference type="Gene3D" id="1.10.260.40">
    <property type="entry name" value="lambda repressor-like DNA-binding domains"/>
    <property type="match status" value="1"/>
</dbReference>
<sequence>MSAELLALGEFLRARRNVTQPEDAGLVREPRRRVPGLRRDEVARLAGISEQYYLRLEQGRNIRPSDQVLNTLARALRLDADARQYMFRVASGDLPNPEPPAAESAERIARVLRQWTHTPAYVSDSNRDIVASNPLATNFGHGGLATGSNVVVDLFNERMKRTLVEWEPMVRSSVAGLRRDANPFSPRLTELVEQLSAADEDFVRLWARYDVSGPEDAHIHMVVENVGTMEIDVQNFAVRSMPGYLLTVLSAPPQSLTAAVFASMAAALDPSVR</sequence>
<dbReference type="PANTHER" id="PTHR35010:SF2">
    <property type="entry name" value="BLL4672 PROTEIN"/>
    <property type="match status" value="1"/>
</dbReference>
<accession>A0A852S864</accession>
<evidence type="ECO:0000313" key="2">
    <source>
        <dbReference type="EMBL" id="NYD69448.1"/>
    </source>
</evidence>
<dbReference type="Pfam" id="PF13560">
    <property type="entry name" value="HTH_31"/>
    <property type="match status" value="1"/>
</dbReference>
<dbReference type="Pfam" id="PF17765">
    <property type="entry name" value="MLTR_LBD"/>
    <property type="match status" value="1"/>
</dbReference>
<protein>
    <submittedName>
        <fullName evidence="2">Transcriptional regulator with XRE-family HTH domain</fullName>
    </submittedName>
</protein>
<dbReference type="CDD" id="cd00093">
    <property type="entry name" value="HTH_XRE"/>
    <property type="match status" value="1"/>
</dbReference>
<dbReference type="InterPro" id="IPR001387">
    <property type="entry name" value="Cro/C1-type_HTH"/>
</dbReference>
<dbReference type="InterPro" id="IPR010982">
    <property type="entry name" value="Lambda_DNA-bd_dom_sf"/>
</dbReference>
<dbReference type="Gene3D" id="3.30.450.180">
    <property type="match status" value="1"/>
</dbReference>
<dbReference type="EMBL" id="JACCBM010000001">
    <property type="protein sequence ID" value="NYD69448.1"/>
    <property type="molecule type" value="Genomic_DNA"/>
</dbReference>
<evidence type="ECO:0000259" key="1">
    <source>
        <dbReference type="PROSITE" id="PS50943"/>
    </source>
</evidence>
<feature type="domain" description="HTH cro/C1-type" evidence="1">
    <location>
        <begin position="36"/>
        <end position="83"/>
    </location>
</feature>
<gene>
    <name evidence="2" type="ORF">BJ984_000606</name>
</gene>
<evidence type="ECO:0000313" key="3">
    <source>
        <dbReference type="Proteomes" id="UP000549913"/>
    </source>
</evidence>
<dbReference type="SMART" id="SM00530">
    <property type="entry name" value="HTH_XRE"/>
    <property type="match status" value="1"/>
</dbReference>